<protein>
    <submittedName>
        <fullName evidence="1">11551_t:CDS:1</fullName>
    </submittedName>
</protein>
<keyword evidence="2" id="KW-1185">Reference proteome</keyword>
<evidence type="ECO:0000313" key="2">
    <source>
        <dbReference type="Proteomes" id="UP000789375"/>
    </source>
</evidence>
<gene>
    <name evidence="1" type="ORF">FMOSSE_LOCUS785</name>
</gene>
<name>A0A9N8YR44_FUNMO</name>
<comment type="caution">
    <text evidence="1">The sequence shown here is derived from an EMBL/GenBank/DDBJ whole genome shotgun (WGS) entry which is preliminary data.</text>
</comment>
<dbReference type="EMBL" id="CAJVPP010000082">
    <property type="protein sequence ID" value="CAG8440684.1"/>
    <property type="molecule type" value="Genomic_DNA"/>
</dbReference>
<evidence type="ECO:0000313" key="1">
    <source>
        <dbReference type="EMBL" id="CAG8440684.1"/>
    </source>
</evidence>
<dbReference type="Proteomes" id="UP000789375">
    <property type="component" value="Unassembled WGS sequence"/>
</dbReference>
<dbReference type="AlphaFoldDB" id="A0A9N8YR44"/>
<organism evidence="1 2">
    <name type="scientific">Funneliformis mosseae</name>
    <name type="common">Endomycorrhizal fungus</name>
    <name type="synonym">Glomus mosseae</name>
    <dbReference type="NCBI Taxonomy" id="27381"/>
    <lineage>
        <taxon>Eukaryota</taxon>
        <taxon>Fungi</taxon>
        <taxon>Fungi incertae sedis</taxon>
        <taxon>Mucoromycota</taxon>
        <taxon>Glomeromycotina</taxon>
        <taxon>Glomeromycetes</taxon>
        <taxon>Glomerales</taxon>
        <taxon>Glomeraceae</taxon>
        <taxon>Funneliformis</taxon>
    </lineage>
</organism>
<reference evidence="1" key="1">
    <citation type="submission" date="2021-06" db="EMBL/GenBank/DDBJ databases">
        <authorList>
            <person name="Kallberg Y."/>
            <person name="Tangrot J."/>
            <person name="Rosling A."/>
        </authorList>
    </citation>
    <scope>NUCLEOTIDE SEQUENCE</scope>
    <source>
        <strain evidence="1">87-6 pot B 2015</strain>
    </source>
</reference>
<proteinExistence type="predicted"/>
<sequence>MAGKAQTLLEATFNMFNTSSENTFTNTLNDWRKNFRIRQNSAVSILCTYWAIKTKALKLAFLITMMEKSSFITNTNHNEHESNEDTVCHDENFIDISLCNQWDTNKIKSIGLTKLDNNNPFFQDLYRLYSNHLGLKAMLLNRNLKYYRSIAYTVLKSNQDSLI</sequence>
<accession>A0A9N8YR44</accession>